<feature type="transmembrane region" description="Helical" evidence="6">
    <location>
        <begin position="310"/>
        <end position="329"/>
    </location>
</feature>
<feature type="transmembrane region" description="Helical" evidence="6">
    <location>
        <begin position="471"/>
        <end position="492"/>
    </location>
</feature>
<feature type="transmembrane region" description="Helical" evidence="6">
    <location>
        <begin position="384"/>
        <end position="403"/>
    </location>
</feature>
<protein>
    <submittedName>
        <fullName evidence="7">Oligopeptide transporter OPT superfamily</fullName>
    </submittedName>
</protein>
<comment type="caution">
    <text evidence="7">The sequence shown here is derived from an EMBL/GenBank/DDBJ whole genome shotgun (WGS) entry which is preliminary data.</text>
</comment>
<name>Q08WA2_STIAD</name>
<feature type="transmembrane region" description="Helical" evidence="6">
    <location>
        <begin position="277"/>
        <end position="298"/>
    </location>
</feature>
<dbReference type="Proteomes" id="UP000032702">
    <property type="component" value="Unassembled WGS sequence"/>
</dbReference>
<gene>
    <name evidence="7" type="ORF">STIAU_0420</name>
</gene>
<organism evidence="7 8">
    <name type="scientific">Stigmatella aurantiaca (strain DW4/3-1)</name>
    <dbReference type="NCBI Taxonomy" id="378806"/>
    <lineage>
        <taxon>Bacteria</taxon>
        <taxon>Pseudomonadati</taxon>
        <taxon>Myxococcota</taxon>
        <taxon>Myxococcia</taxon>
        <taxon>Myxococcales</taxon>
        <taxon>Cystobacterineae</taxon>
        <taxon>Archangiaceae</taxon>
        <taxon>Stigmatella</taxon>
    </lineage>
</organism>
<reference evidence="7 8" key="1">
    <citation type="submission" date="2006-04" db="EMBL/GenBank/DDBJ databases">
        <authorList>
            <person name="Nierman W.C."/>
        </authorList>
    </citation>
    <scope>NUCLEOTIDE SEQUENCE [LARGE SCALE GENOMIC DNA]</scope>
    <source>
        <strain evidence="7 8">DW4/3-1</strain>
    </source>
</reference>
<evidence type="ECO:0000256" key="5">
    <source>
        <dbReference type="ARBA" id="ARBA00023136"/>
    </source>
</evidence>
<feature type="transmembrane region" description="Helical" evidence="6">
    <location>
        <begin position="563"/>
        <end position="589"/>
    </location>
</feature>
<evidence type="ECO:0000256" key="4">
    <source>
        <dbReference type="ARBA" id="ARBA00022989"/>
    </source>
</evidence>
<dbReference type="AlphaFoldDB" id="Q08WA2"/>
<dbReference type="PANTHER" id="PTHR31645:SF0">
    <property type="entry name" value="OLIGOPEPTIDE TRANSPORTER YGL114W-RELATED"/>
    <property type="match status" value="1"/>
</dbReference>
<dbReference type="GO" id="GO:0035673">
    <property type="term" value="F:oligopeptide transmembrane transporter activity"/>
    <property type="evidence" value="ECO:0007669"/>
    <property type="project" value="InterPro"/>
</dbReference>
<evidence type="ECO:0000256" key="1">
    <source>
        <dbReference type="ARBA" id="ARBA00004141"/>
    </source>
</evidence>
<feature type="transmembrane region" description="Helical" evidence="6">
    <location>
        <begin position="59"/>
        <end position="79"/>
    </location>
</feature>
<feature type="transmembrane region" description="Helical" evidence="6">
    <location>
        <begin position="85"/>
        <end position="102"/>
    </location>
</feature>
<dbReference type="PANTHER" id="PTHR31645">
    <property type="entry name" value="OLIGOPEPTIDE TRANSPORTER YGL114W-RELATED"/>
    <property type="match status" value="1"/>
</dbReference>
<evidence type="ECO:0000256" key="6">
    <source>
        <dbReference type="SAM" id="Phobius"/>
    </source>
</evidence>
<dbReference type="GO" id="GO:0016020">
    <property type="term" value="C:membrane"/>
    <property type="evidence" value="ECO:0007669"/>
    <property type="project" value="UniProtKB-SubCell"/>
</dbReference>
<dbReference type="EMBL" id="AAMD01000104">
    <property type="protein sequence ID" value="EAU64756.1"/>
    <property type="molecule type" value="Genomic_DNA"/>
</dbReference>
<keyword evidence="2" id="KW-0813">Transport</keyword>
<feature type="transmembrane region" description="Helical" evidence="6">
    <location>
        <begin position="360"/>
        <end position="378"/>
    </location>
</feature>
<keyword evidence="3 6" id="KW-0812">Transmembrane</keyword>
<dbReference type="InterPro" id="IPR045035">
    <property type="entry name" value="YSL-like"/>
</dbReference>
<keyword evidence="4 6" id="KW-1133">Transmembrane helix</keyword>
<evidence type="ECO:0000313" key="7">
    <source>
        <dbReference type="EMBL" id="EAU64756.1"/>
    </source>
</evidence>
<dbReference type="InterPro" id="IPR004813">
    <property type="entry name" value="OPT"/>
</dbReference>
<feature type="transmembrane region" description="Helical" evidence="6">
    <location>
        <begin position="154"/>
        <end position="175"/>
    </location>
</feature>
<accession>Q08WA2</accession>
<evidence type="ECO:0000256" key="2">
    <source>
        <dbReference type="ARBA" id="ARBA00022448"/>
    </source>
</evidence>
<dbReference type="PATRIC" id="fig|378806.16.peg.3755"/>
<keyword evidence="5 6" id="KW-0472">Membrane</keyword>
<comment type="subcellular location">
    <subcellularLocation>
        <location evidence="1">Membrane</location>
        <topology evidence="1">Multi-pass membrane protein</topology>
    </subcellularLocation>
</comment>
<feature type="transmembrane region" description="Helical" evidence="6">
    <location>
        <begin position="533"/>
        <end position="551"/>
    </location>
</feature>
<sequence>MLPVMAPSLAPRPESVPAVPTPSSLTVMHIPGATPEEADAYWLREVYQGDRLPQLTLRAVLLGSALGIITCATNLYAGLKIGPSFGVAVTAGLLAYATHGALRRLTPRLAGMPLSPLELCCAQAVASAAGYATGGALVSVQGAYLLTTGHHPPAWVLVPWTFVLSALGVFFAVPLKRQFVDREQLPFPTGTAAAVTVRSLHATGHEARPRLRALGLGGLVSGLVTLGRDALGSIPSAFPFAGTLGGVPLERLGFALETSLLPVGAGALLGLRITASLFLGALLVHGLVAPRLFAAGVLPSEGGIQDMLTWSLWPGAAALTTSSLLRFALQGKALGRAWRGLLSLRAATPQPVDALQVPRGWVVGGIAVLTPAAVWLAFTGFGVPVPHATLAVAMSFFLCLISCRVTGETDATPVGALGQVTQLTYGALLPRNVEANLVTAGITVNTASSAADLLSDLKTGHLLGANPRRQFLAQLLGTGVGAAAAVPLFYLLVPAPSALGGEHFPAAAAFATASLSEVLSSGVSGLSPSLRMAGAWAALGAAVLTLAEQFLPERARRWVPSPLGMGLACLLPASTSFGLFLGGLATEAVRRLKPSAVEGRVVPLAAGLIAGEGLVGVAIIGVQSF</sequence>
<dbReference type="Pfam" id="PF03169">
    <property type="entry name" value="OPT"/>
    <property type="match status" value="1"/>
</dbReference>
<evidence type="ECO:0000313" key="8">
    <source>
        <dbReference type="Proteomes" id="UP000032702"/>
    </source>
</evidence>
<proteinExistence type="predicted"/>
<feature type="transmembrane region" description="Helical" evidence="6">
    <location>
        <begin position="601"/>
        <end position="622"/>
    </location>
</feature>
<evidence type="ECO:0000256" key="3">
    <source>
        <dbReference type="ARBA" id="ARBA00022692"/>
    </source>
</evidence>